<dbReference type="Gene3D" id="3.10.450.710">
    <property type="entry name" value="Tgt2/MlaC"/>
    <property type="match status" value="1"/>
</dbReference>
<accession>A0A2S5THP5</accession>
<evidence type="ECO:0000313" key="3">
    <source>
        <dbReference type="Proteomes" id="UP000238220"/>
    </source>
</evidence>
<keyword evidence="1" id="KW-0732">Signal</keyword>
<evidence type="ECO:0008006" key="4">
    <source>
        <dbReference type="Google" id="ProtNLM"/>
    </source>
</evidence>
<dbReference type="OrthoDB" id="9787053at2"/>
<sequence length="227" mass="24904">MTLAMQRSRSKAVMIKQWLTGVAAALGLAVAAQALAAPSAPDETLKAAVAEIQDLLAKNHAKYKADKPGYFKMVDEKIVPHFDVPYIARSVLARNWKTATPEQQARFQDAFKNMLIRSYADAMIENYDSVKVEWKPVRMAEGATDATVNTNLLRNGKPPVGIGFSMRLVGADWKITDITIENLSLVQNFRGQFASELKKSDLNSLITRMEGGQFTTDTPKSGGSAPQ</sequence>
<feature type="chain" id="PRO_5015566598" description="Toluene tolerance protein" evidence="1">
    <location>
        <begin position="37"/>
        <end position="227"/>
    </location>
</feature>
<dbReference type="AlphaFoldDB" id="A0A2S5THP5"/>
<reference evidence="2 3" key="1">
    <citation type="submission" date="2018-02" db="EMBL/GenBank/DDBJ databases">
        <title>Genome sequencing of Solimonas sp. HR-BB.</title>
        <authorList>
            <person name="Lee Y."/>
            <person name="Jeon C.O."/>
        </authorList>
    </citation>
    <scope>NUCLEOTIDE SEQUENCE [LARGE SCALE GENOMIC DNA]</scope>
    <source>
        <strain evidence="2 3">HR-BB</strain>
    </source>
</reference>
<dbReference type="PANTHER" id="PTHR36573:SF1">
    <property type="entry name" value="INTERMEMBRANE PHOSPHOLIPID TRANSPORT SYSTEM BINDING PROTEIN MLAC"/>
    <property type="match status" value="1"/>
</dbReference>
<dbReference type="Pfam" id="PF05494">
    <property type="entry name" value="MlaC"/>
    <property type="match status" value="1"/>
</dbReference>
<keyword evidence="3" id="KW-1185">Reference proteome</keyword>
<proteinExistence type="predicted"/>
<gene>
    <name evidence="2" type="ORF">C3942_06980</name>
</gene>
<protein>
    <recommendedName>
        <fullName evidence="4">Toluene tolerance protein</fullName>
    </recommendedName>
</protein>
<name>A0A2S5THP5_9GAMM</name>
<evidence type="ECO:0000313" key="2">
    <source>
        <dbReference type="EMBL" id="PPE74503.1"/>
    </source>
</evidence>
<dbReference type="InterPro" id="IPR042245">
    <property type="entry name" value="Tgt2/MlaC_sf"/>
</dbReference>
<organism evidence="2 3">
    <name type="scientific">Solimonas fluminis</name>
    <dbReference type="NCBI Taxonomy" id="2086571"/>
    <lineage>
        <taxon>Bacteria</taxon>
        <taxon>Pseudomonadati</taxon>
        <taxon>Pseudomonadota</taxon>
        <taxon>Gammaproteobacteria</taxon>
        <taxon>Nevskiales</taxon>
        <taxon>Nevskiaceae</taxon>
        <taxon>Solimonas</taxon>
    </lineage>
</organism>
<feature type="signal peptide" evidence="1">
    <location>
        <begin position="1"/>
        <end position="36"/>
    </location>
</feature>
<dbReference type="PIRSF" id="PIRSF004649">
    <property type="entry name" value="MlaC"/>
    <property type="match status" value="1"/>
</dbReference>
<evidence type="ECO:0000256" key="1">
    <source>
        <dbReference type="SAM" id="SignalP"/>
    </source>
</evidence>
<dbReference type="Proteomes" id="UP000238220">
    <property type="component" value="Unassembled WGS sequence"/>
</dbReference>
<dbReference type="InterPro" id="IPR008869">
    <property type="entry name" value="MlaC/ttg2D"/>
</dbReference>
<dbReference type="PANTHER" id="PTHR36573">
    <property type="entry name" value="INTERMEMBRANE PHOSPHOLIPID TRANSPORT SYSTEM BINDING PROTEIN MLAC"/>
    <property type="match status" value="1"/>
</dbReference>
<dbReference type="EMBL" id="PSNW01000003">
    <property type="protein sequence ID" value="PPE74503.1"/>
    <property type="molecule type" value="Genomic_DNA"/>
</dbReference>
<comment type="caution">
    <text evidence="2">The sequence shown here is derived from an EMBL/GenBank/DDBJ whole genome shotgun (WGS) entry which is preliminary data.</text>
</comment>